<dbReference type="AlphaFoldDB" id="A0AAV6TDX4"/>
<dbReference type="EMBL" id="JAFNEN010006337">
    <property type="protein sequence ID" value="KAG8156082.1"/>
    <property type="molecule type" value="Genomic_DNA"/>
</dbReference>
<protein>
    <submittedName>
        <fullName evidence="1">Uncharacterized protein</fullName>
    </submittedName>
</protein>
<organism evidence="1 2">
    <name type="scientific">Oedothorax gibbosus</name>
    <dbReference type="NCBI Taxonomy" id="931172"/>
    <lineage>
        <taxon>Eukaryota</taxon>
        <taxon>Metazoa</taxon>
        <taxon>Ecdysozoa</taxon>
        <taxon>Arthropoda</taxon>
        <taxon>Chelicerata</taxon>
        <taxon>Arachnida</taxon>
        <taxon>Araneae</taxon>
        <taxon>Araneomorphae</taxon>
        <taxon>Entelegynae</taxon>
        <taxon>Araneoidea</taxon>
        <taxon>Linyphiidae</taxon>
        <taxon>Erigoninae</taxon>
        <taxon>Oedothorax</taxon>
    </lineage>
</organism>
<reference evidence="1 2" key="1">
    <citation type="journal article" date="2022" name="Nat. Ecol. Evol.">
        <title>A masculinizing supergene underlies an exaggerated male reproductive morph in a spider.</title>
        <authorList>
            <person name="Hendrickx F."/>
            <person name="De Corte Z."/>
            <person name="Sonet G."/>
            <person name="Van Belleghem S.M."/>
            <person name="Kostlbacher S."/>
            <person name="Vangestel C."/>
        </authorList>
    </citation>
    <scope>NUCLEOTIDE SEQUENCE [LARGE SCALE GENOMIC DNA]</scope>
    <source>
        <strain evidence="1">W744_W776</strain>
    </source>
</reference>
<evidence type="ECO:0000313" key="2">
    <source>
        <dbReference type="Proteomes" id="UP000827092"/>
    </source>
</evidence>
<keyword evidence="2" id="KW-1185">Reference proteome</keyword>
<accession>A0AAV6TDX4</accession>
<proteinExistence type="predicted"/>
<evidence type="ECO:0000313" key="1">
    <source>
        <dbReference type="EMBL" id="KAG8156082.1"/>
    </source>
</evidence>
<comment type="caution">
    <text evidence="1">The sequence shown here is derived from an EMBL/GenBank/DDBJ whole genome shotgun (WGS) entry which is preliminary data.</text>
</comment>
<name>A0AAV6TDX4_9ARAC</name>
<sequence length="76" mass="8399">MDLTHYSVGPISGIATASFLVEVYAAVERRVAVACVEVRAVSPPWSRHRADSGGLYSNYFQVRDLLRTEAGERVLM</sequence>
<gene>
    <name evidence="1" type="ORF">JTE90_016408</name>
</gene>
<dbReference type="Proteomes" id="UP000827092">
    <property type="component" value="Unassembled WGS sequence"/>
</dbReference>